<dbReference type="Proteomes" id="UP001473302">
    <property type="component" value="Unassembled WGS sequence"/>
</dbReference>
<gene>
    <name evidence="1" type="ORF">MFLAVUS_000029</name>
</gene>
<organism evidence="1 2">
    <name type="scientific">Mucor flavus</name>
    <dbReference type="NCBI Taxonomy" id="439312"/>
    <lineage>
        <taxon>Eukaryota</taxon>
        <taxon>Fungi</taxon>
        <taxon>Fungi incertae sedis</taxon>
        <taxon>Mucoromycota</taxon>
        <taxon>Mucoromycotina</taxon>
        <taxon>Mucoromycetes</taxon>
        <taxon>Mucorales</taxon>
        <taxon>Mucorineae</taxon>
        <taxon>Mucoraceae</taxon>
        <taxon>Mucor</taxon>
    </lineage>
</organism>
<keyword evidence="2" id="KW-1185">Reference proteome</keyword>
<proteinExistence type="predicted"/>
<comment type="caution">
    <text evidence="1">The sequence shown here is derived from an EMBL/GenBank/DDBJ whole genome shotgun (WGS) entry which is preliminary data.</text>
</comment>
<reference evidence="1 2" key="1">
    <citation type="submission" date="2024-04" db="EMBL/GenBank/DDBJ databases">
        <title>genome sequences of Mucor flavus KT1a and Helicostylum pulchrum KT1b strains isolated from the surface of a dry-aged beef.</title>
        <authorList>
            <person name="Toyotome T."/>
            <person name="Hosono M."/>
            <person name="Torimaru M."/>
            <person name="Fukuda K."/>
            <person name="Mikami N."/>
        </authorList>
    </citation>
    <scope>NUCLEOTIDE SEQUENCE [LARGE SCALE GENOMIC DNA]</scope>
    <source>
        <strain evidence="1 2">KT1a</strain>
    </source>
</reference>
<name>A0ABP9YIJ0_9FUNG</name>
<protein>
    <submittedName>
        <fullName evidence="1">Uncharacterized protein</fullName>
    </submittedName>
</protein>
<evidence type="ECO:0000313" key="2">
    <source>
        <dbReference type="Proteomes" id="UP001473302"/>
    </source>
</evidence>
<dbReference type="EMBL" id="BAABUK010000002">
    <property type="protein sequence ID" value="GAA5806681.1"/>
    <property type="molecule type" value="Genomic_DNA"/>
</dbReference>
<accession>A0ABP9YIJ0</accession>
<evidence type="ECO:0000313" key="1">
    <source>
        <dbReference type="EMBL" id="GAA5806681.1"/>
    </source>
</evidence>
<sequence length="156" mass="18064">MSIKLAIGKAISLTEYNLRHTEAEVAFKAIMTSYNEETYREALDDFEQTIVTAGWFKDDGEIALSYLKDVLMKEGEIERWVGKFANKHAHMGNRASRRAESFHSGLKRALGSQSASRLTLICKRMNAYYEQKRADRYRKLEIERISIDSISFDKER</sequence>